<evidence type="ECO:0000256" key="1">
    <source>
        <dbReference type="ARBA" id="ARBA00001974"/>
    </source>
</evidence>
<proteinExistence type="inferred from homology"/>
<evidence type="ECO:0000256" key="7">
    <source>
        <dbReference type="ARBA" id="ARBA00022827"/>
    </source>
</evidence>
<sequence>MRAGRLLAKGTLLAVAGAGAGTAGWYLGNSVALAKDSSVSLSPIALLEQVPSRATQLKDLSNGTSFNPYDLLIIGGGATGTGCAVDAATRGLRTALVEKEDFAAGTSSRSTKLVHGGVRYLEKAVFHLDYGQLKLVFEALHERKRLLENAPHLTQALPIMTPCYKAWEVPFYWLGLKAYDLVAGTQGLTMSRFVTPGESRRQFPTLAEHRPDGKTLKGTICYYDGQFNDSRMNVALACTAALAGATVVNHMEATRLLKDEGGHVIGATVRDNLTGHQQDVYARVVINATGPFVDEVRHLADPAAPPMIMPSGGVHVTLPDYYSPENIGMIVPKTKDGRVVFMLPWLDATIAGTTDSRTEITMRPQPTEQEIQFILDAISEYLIVKVRRSDVQSAWSGIRPLATDPNAKDTASASRDHIVTVDPGGMITVTGGKWTTYRLMAQDAIDAALATGKLPESAHRDCHTADLKVVGARHYTPAMYAEIAQNYVVPHRPGAIDTVVAKHLAGSYGDRSLEVTKIAEQQKLGRRLVRGHPVIEAEVVYAIRNEYCETPEDFIARRTRLAFLDVAATEQALPRVVEIMGKEKGWWQWRRARELKRAREFLRTFDAAAAPPAPPGEVHVADSPSTP</sequence>
<comment type="catalytic activity">
    <reaction evidence="11">
        <text>a quinone + sn-glycerol 3-phosphate = dihydroxyacetone phosphate + a quinol</text>
        <dbReference type="Rhea" id="RHEA:18977"/>
        <dbReference type="ChEBI" id="CHEBI:24646"/>
        <dbReference type="ChEBI" id="CHEBI:57597"/>
        <dbReference type="ChEBI" id="CHEBI:57642"/>
        <dbReference type="ChEBI" id="CHEBI:132124"/>
        <dbReference type="EC" id="1.1.5.3"/>
    </reaction>
</comment>
<dbReference type="InterPro" id="IPR038299">
    <property type="entry name" value="DAO_C_sf"/>
</dbReference>
<keyword evidence="9 11" id="KW-0560">Oxidoreductase</keyword>
<feature type="domain" description="FAD dependent oxidoreductase" evidence="13">
    <location>
        <begin position="70"/>
        <end position="437"/>
    </location>
</feature>
<dbReference type="SUPFAM" id="SSF51905">
    <property type="entry name" value="FAD/NAD(P)-binding domain"/>
    <property type="match status" value="1"/>
</dbReference>
<dbReference type="GO" id="GO:0005739">
    <property type="term" value="C:mitochondrion"/>
    <property type="evidence" value="ECO:0007669"/>
    <property type="project" value="UniProtKB-SubCell"/>
</dbReference>
<name>A0AAW1PH04_9CHLO</name>
<comment type="cofactor">
    <cofactor evidence="1 11">
        <name>FAD</name>
        <dbReference type="ChEBI" id="CHEBI:57692"/>
    </cofactor>
</comment>
<evidence type="ECO:0000256" key="3">
    <source>
        <dbReference type="ARBA" id="ARBA00005157"/>
    </source>
</evidence>
<comment type="subcellular location">
    <subcellularLocation>
        <location evidence="2">Mitochondrion</location>
    </subcellularLocation>
</comment>
<feature type="region of interest" description="Disordered" evidence="12">
    <location>
        <begin position="608"/>
        <end position="627"/>
    </location>
</feature>
<evidence type="ECO:0000256" key="11">
    <source>
        <dbReference type="RuleBase" id="RU361217"/>
    </source>
</evidence>
<dbReference type="FunFam" id="1.10.8.870:FF:000004">
    <property type="entry name" value="Glycerol-3-phosphate dehydrogenase"/>
    <property type="match status" value="1"/>
</dbReference>
<dbReference type="PANTHER" id="PTHR11985">
    <property type="entry name" value="GLYCEROL-3-PHOSPHATE DEHYDROGENASE"/>
    <property type="match status" value="1"/>
</dbReference>
<dbReference type="Pfam" id="PF16901">
    <property type="entry name" value="DAO_C"/>
    <property type="match status" value="1"/>
</dbReference>
<dbReference type="PRINTS" id="PR01001">
    <property type="entry name" value="FADG3PDH"/>
</dbReference>
<dbReference type="PANTHER" id="PTHR11985:SF15">
    <property type="entry name" value="GLYCEROL-3-PHOSPHATE DEHYDROGENASE, MITOCHONDRIAL"/>
    <property type="match status" value="1"/>
</dbReference>
<evidence type="ECO:0000259" key="14">
    <source>
        <dbReference type="Pfam" id="PF16901"/>
    </source>
</evidence>
<evidence type="ECO:0000256" key="8">
    <source>
        <dbReference type="ARBA" id="ARBA00022946"/>
    </source>
</evidence>
<keyword evidence="10" id="KW-0496">Mitochondrion</keyword>
<evidence type="ECO:0000256" key="12">
    <source>
        <dbReference type="SAM" id="MobiDB-lite"/>
    </source>
</evidence>
<dbReference type="Proteomes" id="UP001489004">
    <property type="component" value="Unassembled WGS sequence"/>
</dbReference>
<dbReference type="Gene3D" id="1.10.8.870">
    <property type="entry name" value="Alpha-glycerophosphate oxidase, cap domain"/>
    <property type="match status" value="1"/>
</dbReference>
<feature type="domain" description="Alpha-glycerophosphate oxidase C-terminal" evidence="14">
    <location>
        <begin position="462"/>
        <end position="590"/>
    </location>
</feature>
<evidence type="ECO:0000256" key="9">
    <source>
        <dbReference type="ARBA" id="ARBA00023002"/>
    </source>
</evidence>
<evidence type="ECO:0000256" key="2">
    <source>
        <dbReference type="ARBA" id="ARBA00004173"/>
    </source>
</evidence>
<dbReference type="PROSITE" id="PS00977">
    <property type="entry name" value="FAD_G3PDH_1"/>
    <property type="match status" value="1"/>
</dbReference>
<comment type="caution">
    <text evidence="15">The sequence shown here is derived from an EMBL/GenBank/DDBJ whole genome shotgun (WGS) entry which is preliminary data.</text>
</comment>
<evidence type="ECO:0000256" key="4">
    <source>
        <dbReference type="ARBA" id="ARBA00007330"/>
    </source>
</evidence>
<gene>
    <name evidence="15" type="ORF">WJX72_004100</name>
</gene>
<dbReference type="InterPro" id="IPR006076">
    <property type="entry name" value="FAD-dep_OxRdtase"/>
</dbReference>
<dbReference type="InterPro" id="IPR000447">
    <property type="entry name" value="G3P_DH_FAD-dep"/>
</dbReference>
<evidence type="ECO:0000313" key="16">
    <source>
        <dbReference type="Proteomes" id="UP001489004"/>
    </source>
</evidence>
<keyword evidence="7" id="KW-0274">FAD</keyword>
<evidence type="ECO:0000259" key="13">
    <source>
        <dbReference type="Pfam" id="PF01266"/>
    </source>
</evidence>
<dbReference type="InterPro" id="IPR031656">
    <property type="entry name" value="DAO_C"/>
</dbReference>
<dbReference type="GO" id="GO:0006072">
    <property type="term" value="P:glycerol-3-phosphate metabolic process"/>
    <property type="evidence" value="ECO:0007669"/>
    <property type="project" value="UniProtKB-UniRule"/>
</dbReference>
<evidence type="ECO:0000256" key="10">
    <source>
        <dbReference type="ARBA" id="ARBA00023128"/>
    </source>
</evidence>
<dbReference type="InterPro" id="IPR036188">
    <property type="entry name" value="FAD/NAD-bd_sf"/>
</dbReference>
<keyword evidence="16" id="KW-1185">Reference proteome</keyword>
<evidence type="ECO:0000313" key="15">
    <source>
        <dbReference type="EMBL" id="KAK9808809.1"/>
    </source>
</evidence>
<dbReference type="GO" id="GO:0004368">
    <property type="term" value="F:glycerol-3-phosphate dehydrogenase (quinone) activity"/>
    <property type="evidence" value="ECO:0007669"/>
    <property type="project" value="UniProtKB-EC"/>
</dbReference>
<keyword evidence="6 11" id="KW-0285">Flavoprotein</keyword>
<comment type="pathway">
    <text evidence="3">Polyol metabolism; glycerol degradation via glycerol kinase pathway; glycerone phosphate from sn-glycerol 3-phosphate (anaerobic route): step 1/1.</text>
</comment>
<accession>A0AAW1PH04</accession>
<comment type="similarity">
    <text evidence="4 11">Belongs to the FAD-dependent glycerol-3-phosphate dehydrogenase family.</text>
</comment>
<dbReference type="EC" id="1.1.5.3" evidence="5 11"/>
<dbReference type="AlphaFoldDB" id="A0AAW1PH04"/>
<dbReference type="Gene3D" id="3.30.9.10">
    <property type="entry name" value="D-Amino Acid Oxidase, subunit A, domain 2"/>
    <property type="match status" value="1"/>
</dbReference>
<organism evidence="15 16">
    <name type="scientific">[Myrmecia] bisecta</name>
    <dbReference type="NCBI Taxonomy" id="41462"/>
    <lineage>
        <taxon>Eukaryota</taxon>
        <taxon>Viridiplantae</taxon>
        <taxon>Chlorophyta</taxon>
        <taxon>core chlorophytes</taxon>
        <taxon>Trebouxiophyceae</taxon>
        <taxon>Trebouxiales</taxon>
        <taxon>Trebouxiaceae</taxon>
        <taxon>Myrmecia</taxon>
    </lineage>
</organism>
<dbReference type="Gene3D" id="3.50.50.60">
    <property type="entry name" value="FAD/NAD(P)-binding domain"/>
    <property type="match status" value="1"/>
</dbReference>
<dbReference type="PROSITE" id="PS00978">
    <property type="entry name" value="FAD_G3PDH_2"/>
    <property type="match status" value="1"/>
</dbReference>
<dbReference type="Pfam" id="PF01266">
    <property type="entry name" value="DAO"/>
    <property type="match status" value="1"/>
</dbReference>
<evidence type="ECO:0000256" key="6">
    <source>
        <dbReference type="ARBA" id="ARBA00022630"/>
    </source>
</evidence>
<dbReference type="SUPFAM" id="SSF54373">
    <property type="entry name" value="FAD-linked reductases, C-terminal domain"/>
    <property type="match status" value="1"/>
</dbReference>
<evidence type="ECO:0000256" key="5">
    <source>
        <dbReference type="ARBA" id="ARBA00013029"/>
    </source>
</evidence>
<protein>
    <recommendedName>
        <fullName evidence="5 11">Glycerol-3-phosphate dehydrogenase</fullName>
        <ecNumber evidence="5 11">1.1.5.3</ecNumber>
    </recommendedName>
</protein>
<dbReference type="EMBL" id="JALJOR010000011">
    <property type="protein sequence ID" value="KAK9808809.1"/>
    <property type="molecule type" value="Genomic_DNA"/>
</dbReference>
<keyword evidence="8" id="KW-0809">Transit peptide</keyword>
<reference evidence="15 16" key="1">
    <citation type="journal article" date="2024" name="Nat. Commun.">
        <title>Phylogenomics reveals the evolutionary origins of lichenization in chlorophyte algae.</title>
        <authorList>
            <person name="Puginier C."/>
            <person name="Libourel C."/>
            <person name="Otte J."/>
            <person name="Skaloud P."/>
            <person name="Haon M."/>
            <person name="Grisel S."/>
            <person name="Petersen M."/>
            <person name="Berrin J.G."/>
            <person name="Delaux P.M."/>
            <person name="Dal Grande F."/>
            <person name="Keller J."/>
        </authorList>
    </citation>
    <scope>NUCLEOTIDE SEQUENCE [LARGE SCALE GENOMIC DNA]</scope>
    <source>
        <strain evidence="15 16">SAG 2043</strain>
    </source>
</reference>